<evidence type="ECO:0000313" key="7">
    <source>
        <dbReference type="EMBL" id="RKN86850.1"/>
    </source>
</evidence>
<keyword evidence="4" id="KW-0732">Signal</keyword>
<comment type="caution">
    <text evidence="7">The sequence shown here is derived from an EMBL/GenBank/DDBJ whole genome shotgun (WGS) entry which is preliminary data.</text>
</comment>
<dbReference type="InterPro" id="IPR002491">
    <property type="entry name" value="ABC_transptr_periplasmic_BD"/>
</dbReference>
<evidence type="ECO:0000256" key="1">
    <source>
        <dbReference type="ARBA" id="ARBA00004196"/>
    </source>
</evidence>
<evidence type="ECO:0000313" key="8">
    <source>
        <dbReference type="Proteomes" id="UP000282311"/>
    </source>
</evidence>
<dbReference type="Pfam" id="PF01497">
    <property type="entry name" value="Peripla_BP_2"/>
    <property type="match status" value="1"/>
</dbReference>
<keyword evidence="3" id="KW-0813">Transport</keyword>
<dbReference type="PROSITE" id="PS50983">
    <property type="entry name" value="FE_B12_PBP"/>
    <property type="match status" value="1"/>
</dbReference>
<dbReference type="GO" id="GO:0030288">
    <property type="term" value="C:outer membrane-bounded periplasmic space"/>
    <property type="evidence" value="ECO:0007669"/>
    <property type="project" value="TreeGrafter"/>
</dbReference>
<accession>A0A3B0CSB7</accession>
<dbReference type="Gene3D" id="3.40.50.1980">
    <property type="entry name" value="Nitrogenase molybdenum iron protein domain"/>
    <property type="match status" value="2"/>
</dbReference>
<dbReference type="InterPro" id="IPR051313">
    <property type="entry name" value="Bact_iron-sidero_bind"/>
</dbReference>
<dbReference type="PANTHER" id="PTHR30532">
    <property type="entry name" value="IRON III DICITRATE-BINDING PERIPLASMIC PROTEIN"/>
    <property type="match status" value="1"/>
</dbReference>
<comment type="similarity">
    <text evidence="2">Belongs to the bacterial solute-binding protein 8 family.</text>
</comment>
<comment type="subcellular location">
    <subcellularLocation>
        <location evidence="1">Cell envelope</location>
    </subcellularLocation>
</comment>
<dbReference type="EMBL" id="RBAH01000001">
    <property type="protein sequence ID" value="RKN86850.1"/>
    <property type="molecule type" value="Genomic_DNA"/>
</dbReference>
<evidence type="ECO:0000256" key="2">
    <source>
        <dbReference type="ARBA" id="ARBA00008814"/>
    </source>
</evidence>
<dbReference type="SUPFAM" id="SSF53807">
    <property type="entry name" value="Helical backbone' metal receptor"/>
    <property type="match status" value="1"/>
</dbReference>
<sequence>MCRIGGLLWNCDANENQYHSEGTSLLRTNHYAVLLLVLVMLASLLVACGAKSDTTGADQAGSTSAPSSDSTNTAQKPAASESATKLVKDAKGREVTVPMKPQRIISHYFPAETFALGVMAIGTNYATATQMMTKEQLQGTEDIGGQGVNPNMEKVLALNPDLILVPDFLDQNGIDALSKIAPTVVISYTIDLFTRLRTMGDIMGKSKEAEDWIAKYNKKAQEKREQLKSYIKPGETATAFVLFQDKKLYVYGNLRLGSTMYDALGFARPEKAAKLFEGSNKDTLWQTISAETLPDYAGDRIFIVVNEANPDLKKVADEFLESPVWKNLPAVKNGKAYVVGNKWSFYDPITLDWLLDEMPKLLMK</sequence>
<organism evidence="7 8">
    <name type="scientific">Paenibacillus ginsengarvi</name>
    <dbReference type="NCBI Taxonomy" id="400777"/>
    <lineage>
        <taxon>Bacteria</taxon>
        <taxon>Bacillati</taxon>
        <taxon>Bacillota</taxon>
        <taxon>Bacilli</taxon>
        <taxon>Bacillales</taxon>
        <taxon>Paenibacillaceae</taxon>
        <taxon>Paenibacillus</taxon>
    </lineage>
</organism>
<dbReference type="PANTHER" id="PTHR30532:SF26">
    <property type="entry name" value="IRON(3+)-HYDROXAMATE-BINDING PROTEIN FHUD"/>
    <property type="match status" value="1"/>
</dbReference>
<name>A0A3B0CSB7_9BACL</name>
<dbReference type="GO" id="GO:1901678">
    <property type="term" value="P:iron coordination entity transport"/>
    <property type="evidence" value="ECO:0007669"/>
    <property type="project" value="UniProtKB-ARBA"/>
</dbReference>
<evidence type="ECO:0000256" key="4">
    <source>
        <dbReference type="ARBA" id="ARBA00022729"/>
    </source>
</evidence>
<feature type="compositionally biased region" description="Polar residues" evidence="5">
    <location>
        <begin position="56"/>
        <end position="75"/>
    </location>
</feature>
<evidence type="ECO:0000256" key="5">
    <source>
        <dbReference type="SAM" id="MobiDB-lite"/>
    </source>
</evidence>
<feature type="region of interest" description="Disordered" evidence="5">
    <location>
        <begin position="56"/>
        <end position="87"/>
    </location>
</feature>
<protein>
    <recommendedName>
        <fullName evidence="6">Fe/B12 periplasmic-binding domain-containing protein</fullName>
    </recommendedName>
</protein>
<evidence type="ECO:0000256" key="3">
    <source>
        <dbReference type="ARBA" id="ARBA00022448"/>
    </source>
</evidence>
<evidence type="ECO:0000259" key="6">
    <source>
        <dbReference type="PROSITE" id="PS50983"/>
    </source>
</evidence>
<proteinExistence type="inferred from homology"/>
<keyword evidence="8" id="KW-1185">Reference proteome</keyword>
<dbReference type="AlphaFoldDB" id="A0A3B0CSB7"/>
<feature type="domain" description="Fe/B12 periplasmic-binding" evidence="6">
    <location>
        <begin position="103"/>
        <end position="364"/>
    </location>
</feature>
<dbReference type="Proteomes" id="UP000282311">
    <property type="component" value="Unassembled WGS sequence"/>
</dbReference>
<reference evidence="7 8" key="1">
    <citation type="journal article" date="2007" name="Int. J. Syst. Evol. Microbiol.">
        <title>Paenibacillus ginsengarvi sp. nov., isolated from soil from ginseng cultivation.</title>
        <authorList>
            <person name="Yoon M.H."/>
            <person name="Ten L.N."/>
            <person name="Im W.T."/>
        </authorList>
    </citation>
    <scope>NUCLEOTIDE SEQUENCE [LARGE SCALE GENOMIC DNA]</scope>
    <source>
        <strain evidence="7 8">KCTC 13059</strain>
    </source>
</reference>
<gene>
    <name evidence="7" type="ORF">D7M11_02540</name>
</gene>